<protein>
    <submittedName>
        <fullName evidence="2">Putative ankyrin repeat and dhhc-type zn-finger domain protein</fullName>
    </submittedName>
</protein>
<dbReference type="PANTHER" id="PTHR24192:SF3">
    <property type="entry name" value="ANKYRIN REPEAT DOMAIN 40"/>
    <property type="match status" value="1"/>
</dbReference>
<dbReference type="PROSITE" id="PS50297">
    <property type="entry name" value="ANK_REP_REGION"/>
    <property type="match status" value="1"/>
</dbReference>
<dbReference type="InterPro" id="IPR002110">
    <property type="entry name" value="Ankyrin_rpt"/>
</dbReference>
<dbReference type="InterPro" id="IPR036770">
    <property type="entry name" value="Ankyrin_rpt-contain_sf"/>
</dbReference>
<proteinExistence type="evidence at transcript level"/>
<dbReference type="PANTHER" id="PTHR24192">
    <property type="entry name" value="ANKYRIN REPEAT DOMAIN 40"/>
    <property type="match status" value="1"/>
</dbReference>
<reference evidence="2" key="1">
    <citation type="journal article" date="2014" name="PLoS Negl. Trop. Dis.">
        <title>An updated insight into the Sialotranscriptome of Triatoma infestans: developmental stage and geographic variations.</title>
        <authorList>
            <person name="Schwarz A."/>
            <person name="Medrano-Mercado N."/>
            <person name="Schaub G.A."/>
            <person name="Struchiner C.J."/>
            <person name="Bargues M.D."/>
            <person name="Levy M.Z."/>
            <person name="Ribeiro J.M."/>
        </authorList>
    </citation>
    <scope>NUCLEOTIDE SEQUENCE</scope>
    <source>
        <strain evidence="2">Chile</strain>
        <tissue evidence="2">Salivary glands</tissue>
    </source>
</reference>
<keyword evidence="1" id="KW-0040">ANK repeat</keyword>
<dbReference type="EMBL" id="GBBI01000745">
    <property type="protein sequence ID" value="JAC17967.1"/>
    <property type="molecule type" value="mRNA"/>
</dbReference>
<dbReference type="SUPFAM" id="SSF48403">
    <property type="entry name" value="Ankyrin repeat"/>
    <property type="match status" value="1"/>
</dbReference>
<sequence length="242" mass="27334">MDRQKVLEDNLRKAACEGDFDVVLEILSKGTNVNARHAINGWTALHWASRRGWKEIVRLLLDHGADPTLVTENGETPLNLASNSDIRELLGGDMNGTANESTLPITPNYIKNPPLNTKEDYSHWGNGSLHRRQPPTQDTVEELVLKVRVANGGDPDFIEIELPRSELTYYSLLRVCCEELGLNASQVVRIRKLPNTMLRKDKDVQRLAQMQEIEVVVTPASLKHQPNGYKSIQLYKNQTILY</sequence>
<evidence type="ECO:0000256" key="1">
    <source>
        <dbReference type="PROSITE-ProRule" id="PRU00023"/>
    </source>
</evidence>
<dbReference type="InterPro" id="IPR039195">
    <property type="entry name" value="ANKRD40"/>
</dbReference>
<dbReference type="PROSITE" id="PS50088">
    <property type="entry name" value="ANK_REPEAT"/>
    <property type="match status" value="1"/>
</dbReference>
<accession>A0A023F920</accession>
<organism evidence="2">
    <name type="scientific">Triatoma infestans</name>
    <name type="common">Assassin bug</name>
    <dbReference type="NCBI Taxonomy" id="30076"/>
    <lineage>
        <taxon>Eukaryota</taxon>
        <taxon>Metazoa</taxon>
        <taxon>Ecdysozoa</taxon>
        <taxon>Arthropoda</taxon>
        <taxon>Hexapoda</taxon>
        <taxon>Insecta</taxon>
        <taxon>Pterygota</taxon>
        <taxon>Neoptera</taxon>
        <taxon>Paraneoptera</taxon>
        <taxon>Hemiptera</taxon>
        <taxon>Heteroptera</taxon>
        <taxon>Panheteroptera</taxon>
        <taxon>Cimicomorpha</taxon>
        <taxon>Reduviidae</taxon>
        <taxon>Triatominae</taxon>
        <taxon>Triatoma</taxon>
    </lineage>
</organism>
<dbReference type="SMART" id="SM00248">
    <property type="entry name" value="ANK"/>
    <property type="match status" value="2"/>
</dbReference>
<feature type="repeat" description="ANK" evidence="1">
    <location>
        <begin position="40"/>
        <end position="72"/>
    </location>
</feature>
<evidence type="ECO:0000313" key="2">
    <source>
        <dbReference type="EMBL" id="JAC17967.1"/>
    </source>
</evidence>
<name>A0A023F920_TRIIF</name>
<dbReference type="AlphaFoldDB" id="A0A023F920"/>
<dbReference type="Pfam" id="PF12796">
    <property type="entry name" value="Ank_2"/>
    <property type="match status" value="1"/>
</dbReference>
<dbReference type="Gene3D" id="1.25.40.20">
    <property type="entry name" value="Ankyrin repeat-containing domain"/>
    <property type="match status" value="1"/>
</dbReference>